<dbReference type="Proteomes" id="UP000783588">
    <property type="component" value="Unassembled WGS sequence"/>
</dbReference>
<evidence type="ECO:0008006" key="3">
    <source>
        <dbReference type="Google" id="ProtNLM"/>
    </source>
</evidence>
<comment type="caution">
    <text evidence="1">The sequence shown here is derived from an EMBL/GenBank/DDBJ whole genome shotgun (WGS) entry which is preliminary data.</text>
</comment>
<dbReference type="RefSeq" id="WP_216469166.1">
    <property type="nucleotide sequence ID" value="NZ_JAHLQI010000001.1"/>
</dbReference>
<keyword evidence="2" id="KW-1185">Reference proteome</keyword>
<dbReference type="EMBL" id="JAHLQI010000001">
    <property type="protein sequence ID" value="MBU5489574.1"/>
    <property type="molecule type" value="Genomic_DNA"/>
</dbReference>
<evidence type="ECO:0000313" key="1">
    <source>
        <dbReference type="EMBL" id="MBU5489574.1"/>
    </source>
</evidence>
<accession>A0ABS6EPF1</accession>
<name>A0ABS6EPF1_9FIRM</name>
<evidence type="ECO:0000313" key="2">
    <source>
        <dbReference type="Proteomes" id="UP000783588"/>
    </source>
</evidence>
<protein>
    <recommendedName>
        <fullName evidence="3">DUF4238 domain-containing protein</fullName>
    </recommendedName>
</protein>
<organism evidence="1 2">
    <name type="scientific">Butyricicoccus intestinisimiae</name>
    <dbReference type="NCBI Taxonomy" id="2841509"/>
    <lineage>
        <taxon>Bacteria</taxon>
        <taxon>Bacillati</taxon>
        <taxon>Bacillota</taxon>
        <taxon>Clostridia</taxon>
        <taxon>Eubacteriales</taxon>
        <taxon>Butyricicoccaceae</taxon>
        <taxon>Butyricicoccus</taxon>
    </lineage>
</organism>
<gene>
    <name evidence="1" type="ORF">KQI75_02855</name>
</gene>
<reference evidence="1 2" key="1">
    <citation type="submission" date="2021-06" db="EMBL/GenBank/DDBJ databases">
        <authorList>
            <person name="Sun Q."/>
            <person name="Li D."/>
        </authorList>
    </citation>
    <scope>NUCLEOTIDE SEQUENCE [LARGE SCALE GENOMIC DNA]</scope>
    <source>
        <strain evidence="1 2">MSJd-7</strain>
    </source>
</reference>
<sequence>MTKQAEGSFFRFDSKSEIIWMQDKERAGLRELLTRADCHGGENDIFFLCLKEKNILARVERDEKTKKLHFLGMAFDAAQRHIWYYLPELIAVLVKMFQTSDYAAYFASEKSFSWNLEGEQTQEILRGARQQENALMQAVDLCVEENKAALEPHAVAFCGIESGQYQADGIVFYPYAHKTSVKTLPITSKRTKETALYLKPPKVFRAWTITDKQDKIKISNIRESQSWNSLYQRIRTEWEADLLDPEEQ</sequence>
<proteinExistence type="predicted"/>